<evidence type="ECO:0000313" key="2">
    <source>
        <dbReference type="Proteomes" id="UP000265540"/>
    </source>
</evidence>
<comment type="caution">
    <text evidence="1">The sequence shown here is derived from an EMBL/GenBank/DDBJ whole genome shotgun (WGS) entry which is preliminary data.</text>
</comment>
<proteinExistence type="predicted"/>
<gene>
    <name evidence="1" type="ORF">C4561_00360</name>
</gene>
<dbReference type="Proteomes" id="UP000265540">
    <property type="component" value="Unassembled WGS sequence"/>
</dbReference>
<reference evidence="1 2" key="1">
    <citation type="journal article" date="2017" name="ISME J.">
        <title>Energy and carbon metabolisms in a deep terrestrial subsurface fluid microbial community.</title>
        <authorList>
            <person name="Momper L."/>
            <person name="Jungbluth S.P."/>
            <person name="Lee M.D."/>
            <person name="Amend J.P."/>
        </authorList>
    </citation>
    <scope>NUCLEOTIDE SEQUENCE [LARGE SCALE GENOMIC DNA]</scope>
    <source>
        <strain evidence="1">SURF_46</strain>
    </source>
</reference>
<dbReference type="AlphaFoldDB" id="A0A3A4ZNT7"/>
<organism evidence="1 2">
    <name type="scientific">candidate division WWE3 bacterium</name>
    <dbReference type="NCBI Taxonomy" id="2053526"/>
    <lineage>
        <taxon>Bacteria</taxon>
        <taxon>Katanobacteria</taxon>
    </lineage>
</organism>
<name>A0A3A4ZNT7_UNCKA</name>
<accession>A0A3A4ZNT7</accession>
<evidence type="ECO:0000313" key="1">
    <source>
        <dbReference type="EMBL" id="RJR28196.1"/>
    </source>
</evidence>
<sequence length="77" mass="8559">MPLDLLLLTKGEVISNFENHNPLFLDIAAEGVVIFDEDSFEGFGYWEEAGGGCLFIMTKKGHIATLSINTLDKNCFF</sequence>
<protein>
    <submittedName>
        <fullName evidence="1">Uncharacterized protein</fullName>
    </submittedName>
</protein>
<dbReference type="EMBL" id="QZJF01000003">
    <property type="protein sequence ID" value="RJR28196.1"/>
    <property type="molecule type" value="Genomic_DNA"/>
</dbReference>